<dbReference type="SUPFAM" id="SSF51905">
    <property type="entry name" value="FAD/NAD(P)-binding domain"/>
    <property type="match status" value="1"/>
</dbReference>
<evidence type="ECO:0000313" key="2">
    <source>
        <dbReference type="EMBL" id="MBO0651322.1"/>
    </source>
</evidence>
<comment type="similarity">
    <text evidence="1">Belongs to the flavin-dependent halogenase family. Bacterial tryptophan halogenase subfamily.</text>
</comment>
<dbReference type="InterPro" id="IPR036188">
    <property type="entry name" value="FAD/NAD-bd_sf"/>
</dbReference>
<dbReference type="PANTHER" id="PTHR43747:SF1">
    <property type="entry name" value="SLR1998 PROTEIN"/>
    <property type="match status" value="1"/>
</dbReference>
<comment type="caution">
    <text evidence="2">The sequence shown here is derived from an EMBL/GenBank/DDBJ whole genome shotgun (WGS) entry which is preliminary data.</text>
</comment>
<dbReference type="InterPro" id="IPR006905">
    <property type="entry name" value="Flavin_halogenase"/>
</dbReference>
<dbReference type="RefSeq" id="WP_179199156.1">
    <property type="nucleotide sequence ID" value="NZ_JAFMOF010000001.1"/>
</dbReference>
<sequence>MNTRAPEESCDAVIAGGGPAGAAAAITLSRHGAAVTLVDPGRTPRWKPGESLSPRARPLLARLGALERVADGSHRPCYGYQSAWGRSTVDETDFLAGPHGPGWHLDRTLFDRTLADAARRAGARVRTGRVATVRRLPGHWRLTLGRETIRARYFIDATGPGARLARLAGGTVTRSDRLVAIAACLPRGAVRRGVPHTSLVESTTHGWWYTAPLPGGHAVVMMMTDADLVAEQAFHAPERWWSALMATTHVRERVVRGAAVPRVRLRVARAATSCTTAAAGPGWAAVGDAATSSDPIAARGILTALATGITAADAVHADAAGKPRALETYAERVRTIHSEYLRARTLCYRGEQRWDTPFWARRRAETGV</sequence>
<evidence type="ECO:0000313" key="3">
    <source>
        <dbReference type="Proteomes" id="UP000664781"/>
    </source>
</evidence>
<dbReference type="GO" id="GO:0004497">
    <property type="term" value="F:monooxygenase activity"/>
    <property type="evidence" value="ECO:0007669"/>
    <property type="project" value="InterPro"/>
</dbReference>
<evidence type="ECO:0000256" key="1">
    <source>
        <dbReference type="ARBA" id="ARBA00038396"/>
    </source>
</evidence>
<dbReference type="Gene3D" id="3.50.50.60">
    <property type="entry name" value="FAD/NAD(P)-binding domain"/>
    <property type="match status" value="1"/>
</dbReference>
<dbReference type="InterPro" id="IPR050816">
    <property type="entry name" value="Flavin-dep_Halogenase_NPB"/>
</dbReference>
<dbReference type="EMBL" id="JAFMOF010000001">
    <property type="protein sequence ID" value="MBO0651322.1"/>
    <property type="molecule type" value="Genomic_DNA"/>
</dbReference>
<proteinExistence type="inferred from homology"/>
<dbReference type="Pfam" id="PF04820">
    <property type="entry name" value="Trp_halogenase"/>
    <property type="match status" value="2"/>
</dbReference>
<gene>
    <name evidence="2" type="ORF">J1792_00450</name>
</gene>
<dbReference type="AlphaFoldDB" id="A0A939FJT7"/>
<accession>A0A939FJT7</accession>
<dbReference type="PRINTS" id="PR00420">
    <property type="entry name" value="RNGMNOXGNASE"/>
</dbReference>
<keyword evidence="3" id="KW-1185">Reference proteome</keyword>
<organism evidence="2 3">
    <name type="scientific">Streptomyces triculaminicus</name>
    <dbReference type="NCBI Taxonomy" id="2816232"/>
    <lineage>
        <taxon>Bacteria</taxon>
        <taxon>Bacillati</taxon>
        <taxon>Actinomycetota</taxon>
        <taxon>Actinomycetes</taxon>
        <taxon>Kitasatosporales</taxon>
        <taxon>Streptomycetaceae</taxon>
        <taxon>Streptomyces</taxon>
    </lineage>
</organism>
<protein>
    <submittedName>
        <fullName evidence="2">Tryptophan 7-halogenase</fullName>
    </submittedName>
</protein>
<dbReference type="Proteomes" id="UP000664781">
    <property type="component" value="Unassembled WGS sequence"/>
</dbReference>
<reference evidence="2" key="1">
    <citation type="submission" date="2021-03" db="EMBL/GenBank/DDBJ databases">
        <title>Streptomyces strains.</title>
        <authorList>
            <person name="Lund M.B."/>
            <person name="Toerring T."/>
        </authorList>
    </citation>
    <scope>NUCLEOTIDE SEQUENCE</scope>
    <source>
        <strain evidence="2">JCM 4242</strain>
    </source>
</reference>
<dbReference type="PANTHER" id="PTHR43747">
    <property type="entry name" value="FAD-BINDING PROTEIN"/>
    <property type="match status" value="1"/>
</dbReference>
<name>A0A939FJT7_9ACTN</name>
<dbReference type="Gene3D" id="3.30.9.100">
    <property type="match status" value="1"/>
</dbReference>